<evidence type="ECO:0000313" key="7">
    <source>
        <dbReference type="Proteomes" id="UP000054691"/>
    </source>
</evidence>
<dbReference type="Gene3D" id="3.40.50.880">
    <property type="match status" value="1"/>
</dbReference>
<dbReference type="Proteomes" id="UP000254476">
    <property type="component" value="Unassembled WGS sequence"/>
</dbReference>
<accession>A0A378JG75</accession>
<proteinExistence type="inferred from homology"/>
<keyword evidence="3" id="KW-0378">Hydrolase</keyword>
<dbReference type="Pfam" id="PF03575">
    <property type="entry name" value="Peptidase_S51"/>
    <property type="match status" value="1"/>
</dbReference>
<protein>
    <submittedName>
        <fullName evidence="6">Peptidase E</fullName>
    </submittedName>
    <submittedName>
        <fullName evidence="5">Peptidase family S51</fullName>
    </submittedName>
</protein>
<dbReference type="GO" id="GO:0008236">
    <property type="term" value="F:serine-type peptidase activity"/>
    <property type="evidence" value="ECO:0007669"/>
    <property type="project" value="UniProtKB-KW"/>
</dbReference>
<dbReference type="EMBL" id="LNYE01000020">
    <property type="protein sequence ID" value="KTD12040.1"/>
    <property type="molecule type" value="Genomic_DNA"/>
</dbReference>
<dbReference type="GO" id="GO:0006508">
    <property type="term" value="P:proteolysis"/>
    <property type="evidence" value="ECO:0007669"/>
    <property type="project" value="UniProtKB-KW"/>
</dbReference>
<keyword evidence="4" id="KW-0720">Serine protease</keyword>
<gene>
    <name evidence="5" type="ORF">Lgra_1498</name>
    <name evidence="6" type="ORF">NCTC12388_03118</name>
</gene>
<dbReference type="AlphaFoldDB" id="A0A378JG75"/>
<evidence type="ECO:0000313" key="6">
    <source>
        <dbReference type="EMBL" id="STX46356.1"/>
    </source>
</evidence>
<dbReference type="SUPFAM" id="SSF52317">
    <property type="entry name" value="Class I glutamine amidotransferase-like"/>
    <property type="match status" value="1"/>
</dbReference>
<dbReference type="Proteomes" id="UP000054691">
    <property type="component" value="Unassembled WGS sequence"/>
</dbReference>
<dbReference type="InterPro" id="IPR005320">
    <property type="entry name" value="Peptidase_S51"/>
</dbReference>
<evidence type="ECO:0000256" key="3">
    <source>
        <dbReference type="ARBA" id="ARBA00022801"/>
    </source>
</evidence>
<evidence type="ECO:0000256" key="4">
    <source>
        <dbReference type="ARBA" id="ARBA00022825"/>
    </source>
</evidence>
<comment type="similarity">
    <text evidence="1">Belongs to the peptidase S51 family.</text>
</comment>
<reference evidence="6 8" key="2">
    <citation type="submission" date="2018-06" db="EMBL/GenBank/DDBJ databases">
        <authorList>
            <consortium name="Pathogen Informatics"/>
            <person name="Doyle S."/>
        </authorList>
    </citation>
    <scope>NUCLEOTIDE SEQUENCE [LARGE SCALE GENOMIC DNA]</scope>
    <source>
        <strain evidence="6 8">NCTC12388</strain>
    </source>
</reference>
<dbReference type="InterPro" id="IPR029062">
    <property type="entry name" value="Class_I_gatase-like"/>
</dbReference>
<evidence type="ECO:0000313" key="5">
    <source>
        <dbReference type="EMBL" id="KTD12040.1"/>
    </source>
</evidence>
<organism evidence="6 8">
    <name type="scientific">Legionella gratiana</name>
    <dbReference type="NCBI Taxonomy" id="45066"/>
    <lineage>
        <taxon>Bacteria</taxon>
        <taxon>Pseudomonadati</taxon>
        <taxon>Pseudomonadota</taxon>
        <taxon>Gammaproteobacteria</taxon>
        <taxon>Legionellales</taxon>
        <taxon>Legionellaceae</taxon>
        <taxon>Legionella</taxon>
    </lineage>
</organism>
<evidence type="ECO:0000256" key="1">
    <source>
        <dbReference type="ARBA" id="ARBA00006534"/>
    </source>
</evidence>
<dbReference type="OrthoDB" id="9778515at2"/>
<reference evidence="5 7" key="1">
    <citation type="submission" date="2015-11" db="EMBL/GenBank/DDBJ databases">
        <title>Genomic analysis of 38 Legionella species identifies large and diverse effector repertoires.</title>
        <authorList>
            <person name="Burstein D."/>
            <person name="Amaro F."/>
            <person name="Zusman T."/>
            <person name="Lifshitz Z."/>
            <person name="Cohen O."/>
            <person name="Gilbert J.A."/>
            <person name="Pupko T."/>
            <person name="Shuman H.A."/>
            <person name="Segal G."/>
        </authorList>
    </citation>
    <scope>NUCLEOTIDE SEQUENCE [LARGE SCALE GENOMIC DNA]</scope>
    <source>
        <strain evidence="5 7">Lyon 8420412</strain>
    </source>
</reference>
<dbReference type="PANTHER" id="PTHR20842:SF0">
    <property type="entry name" value="ALPHA-ASPARTYL DIPEPTIDASE"/>
    <property type="match status" value="1"/>
</dbReference>
<name>A0A378JG75_9GAMM</name>
<dbReference type="RefSeq" id="WP_083502870.1">
    <property type="nucleotide sequence ID" value="NZ_CAAAHW010000007.1"/>
</dbReference>
<keyword evidence="7" id="KW-1185">Reference proteome</keyword>
<dbReference type="STRING" id="45066.Lgra_1498"/>
<sequence>MSHMLLMSFDDSNFMKLNHTLNRFMEYAFSLIKKSNVRFCYIGTASNDRLIERIFFTRFVRAKFGKKVITSELILTKSQLTKEQLENYLTQQDVLFVGGGNTEKMLKTWEKSGFNFVLNKLKSEKRLPILAGVSAGGMYPFHSGLSDSTFGQYKALLCLGWFKESFCPHANSKIKSLCIYSDNQYLERMDAYINAVKQGILPAGFAVPDDCMLHFENFNLVRVISSLKDNKCYYVTHEKVTDLDTTYAVNTIDPNIRLECWKKLFKCIDYLKQCTAKLYMDKA</sequence>
<dbReference type="EMBL" id="UGOB01000001">
    <property type="protein sequence ID" value="STX46356.1"/>
    <property type="molecule type" value="Genomic_DNA"/>
</dbReference>
<evidence type="ECO:0000313" key="8">
    <source>
        <dbReference type="Proteomes" id="UP000254476"/>
    </source>
</evidence>
<dbReference type="PANTHER" id="PTHR20842">
    <property type="entry name" value="PROTEASE S51 ALPHA-ASPARTYL DIPEPTIDASE"/>
    <property type="match status" value="1"/>
</dbReference>
<evidence type="ECO:0000256" key="2">
    <source>
        <dbReference type="ARBA" id="ARBA00022670"/>
    </source>
</evidence>
<keyword evidence="2" id="KW-0645">Protease</keyword>